<feature type="region of interest" description="Disordered" evidence="1">
    <location>
        <begin position="1"/>
        <end position="74"/>
    </location>
</feature>
<reference evidence="3" key="1">
    <citation type="journal article" date="2020" name="Cell">
        <title>Large-Scale Comparative Analyses of Tick Genomes Elucidate Their Genetic Diversity and Vector Capacities.</title>
        <authorList>
            <consortium name="Tick Genome and Microbiome Consortium (TIGMIC)"/>
            <person name="Jia N."/>
            <person name="Wang J."/>
            <person name="Shi W."/>
            <person name="Du L."/>
            <person name="Sun Y."/>
            <person name="Zhan W."/>
            <person name="Jiang J.F."/>
            <person name="Wang Q."/>
            <person name="Zhang B."/>
            <person name="Ji P."/>
            <person name="Bell-Sakyi L."/>
            <person name="Cui X.M."/>
            <person name="Yuan T.T."/>
            <person name="Jiang B.G."/>
            <person name="Yang W.F."/>
            <person name="Lam T.T."/>
            <person name="Chang Q.C."/>
            <person name="Ding S.J."/>
            <person name="Wang X.J."/>
            <person name="Zhu J.G."/>
            <person name="Ruan X.D."/>
            <person name="Zhao L."/>
            <person name="Wei J.T."/>
            <person name="Ye R.Z."/>
            <person name="Que T.C."/>
            <person name="Du C.H."/>
            <person name="Zhou Y.H."/>
            <person name="Cheng J.X."/>
            <person name="Dai P.F."/>
            <person name="Guo W.B."/>
            <person name="Han X.H."/>
            <person name="Huang E.J."/>
            <person name="Li L.F."/>
            <person name="Wei W."/>
            <person name="Gao Y.C."/>
            <person name="Liu J.Z."/>
            <person name="Shao H.Z."/>
            <person name="Wang X."/>
            <person name="Wang C.C."/>
            <person name="Yang T.C."/>
            <person name="Huo Q.B."/>
            <person name="Li W."/>
            <person name="Chen H.Y."/>
            <person name="Chen S.E."/>
            <person name="Zhou L.G."/>
            <person name="Ni X.B."/>
            <person name="Tian J.H."/>
            <person name="Sheng Y."/>
            <person name="Liu T."/>
            <person name="Pan Y.S."/>
            <person name="Xia L.Y."/>
            <person name="Li J."/>
            <person name="Zhao F."/>
            <person name="Cao W.C."/>
        </authorList>
    </citation>
    <scope>NUCLEOTIDE SEQUENCE</scope>
    <source>
        <strain evidence="3">Rsan-2018</strain>
    </source>
</reference>
<proteinExistence type="predicted"/>
<dbReference type="EMBL" id="JABSTV010001245">
    <property type="protein sequence ID" value="KAH7984582.1"/>
    <property type="molecule type" value="Genomic_DNA"/>
</dbReference>
<accession>A0A9D4YQW6</accession>
<keyword evidence="4" id="KW-1185">Reference proteome</keyword>
<evidence type="ECO:0008006" key="5">
    <source>
        <dbReference type="Google" id="ProtNLM"/>
    </source>
</evidence>
<comment type="caution">
    <text evidence="3">The sequence shown here is derived from an EMBL/GenBank/DDBJ whole genome shotgun (WGS) entry which is preliminary data.</text>
</comment>
<protein>
    <recommendedName>
        <fullName evidence="5">Transmembrane protein</fullName>
    </recommendedName>
</protein>
<feature type="transmembrane region" description="Helical" evidence="2">
    <location>
        <begin position="135"/>
        <end position="155"/>
    </location>
</feature>
<evidence type="ECO:0000256" key="1">
    <source>
        <dbReference type="SAM" id="MobiDB-lite"/>
    </source>
</evidence>
<keyword evidence="2" id="KW-0812">Transmembrane</keyword>
<dbReference type="AlphaFoldDB" id="A0A9D4YQW6"/>
<feature type="compositionally biased region" description="Low complexity" evidence="1">
    <location>
        <begin position="56"/>
        <end position="71"/>
    </location>
</feature>
<reference evidence="3" key="2">
    <citation type="submission" date="2021-09" db="EMBL/GenBank/DDBJ databases">
        <authorList>
            <person name="Jia N."/>
            <person name="Wang J."/>
            <person name="Shi W."/>
            <person name="Du L."/>
            <person name="Sun Y."/>
            <person name="Zhan W."/>
            <person name="Jiang J."/>
            <person name="Wang Q."/>
            <person name="Zhang B."/>
            <person name="Ji P."/>
            <person name="Sakyi L.B."/>
            <person name="Cui X."/>
            <person name="Yuan T."/>
            <person name="Jiang B."/>
            <person name="Yang W."/>
            <person name="Lam T.T.-Y."/>
            <person name="Chang Q."/>
            <person name="Ding S."/>
            <person name="Wang X."/>
            <person name="Zhu J."/>
            <person name="Ruan X."/>
            <person name="Zhao L."/>
            <person name="Wei J."/>
            <person name="Que T."/>
            <person name="Du C."/>
            <person name="Cheng J."/>
            <person name="Dai P."/>
            <person name="Han X."/>
            <person name="Huang E."/>
            <person name="Gao Y."/>
            <person name="Liu J."/>
            <person name="Shao H."/>
            <person name="Ye R."/>
            <person name="Li L."/>
            <person name="Wei W."/>
            <person name="Wang X."/>
            <person name="Wang C."/>
            <person name="Huo Q."/>
            <person name="Li W."/>
            <person name="Guo W."/>
            <person name="Chen H."/>
            <person name="Chen S."/>
            <person name="Zhou L."/>
            <person name="Zhou L."/>
            <person name="Ni X."/>
            <person name="Tian J."/>
            <person name="Zhou Y."/>
            <person name="Sheng Y."/>
            <person name="Liu T."/>
            <person name="Pan Y."/>
            <person name="Xia L."/>
            <person name="Li J."/>
            <person name="Zhao F."/>
            <person name="Cao W."/>
        </authorList>
    </citation>
    <scope>NUCLEOTIDE SEQUENCE</scope>
    <source>
        <strain evidence="3">Rsan-2018</strain>
        <tissue evidence="3">Larvae</tissue>
    </source>
</reference>
<name>A0A9D4YQW6_RHISA</name>
<sequence length="174" mass="18767">MERTQRGAEERRSAGLIESHDATRNVGSSAQADSGTPASPDEEPEKDERGRNTNDGGESSTSAETSRSRLLMSSPDCEVAVESNVDGTSSCRSEDATPVTSLRASGGIGRRLSPTSLAARRRHGLRTFWRMHKNALLIAFFFVFVIGCLTATAMGGRSRVEHSEPETKLRTVSP</sequence>
<keyword evidence="2" id="KW-0472">Membrane</keyword>
<feature type="compositionally biased region" description="Polar residues" evidence="1">
    <location>
        <begin position="25"/>
        <end position="37"/>
    </location>
</feature>
<dbReference type="Proteomes" id="UP000821837">
    <property type="component" value="Chromosome 1"/>
</dbReference>
<evidence type="ECO:0000313" key="3">
    <source>
        <dbReference type="EMBL" id="KAH7984582.1"/>
    </source>
</evidence>
<evidence type="ECO:0000313" key="4">
    <source>
        <dbReference type="Proteomes" id="UP000821837"/>
    </source>
</evidence>
<evidence type="ECO:0000256" key="2">
    <source>
        <dbReference type="SAM" id="Phobius"/>
    </source>
</evidence>
<feature type="compositionally biased region" description="Basic and acidic residues" evidence="1">
    <location>
        <begin position="1"/>
        <end position="23"/>
    </location>
</feature>
<keyword evidence="2" id="KW-1133">Transmembrane helix</keyword>
<organism evidence="3 4">
    <name type="scientific">Rhipicephalus sanguineus</name>
    <name type="common">Brown dog tick</name>
    <name type="synonym">Ixodes sanguineus</name>
    <dbReference type="NCBI Taxonomy" id="34632"/>
    <lineage>
        <taxon>Eukaryota</taxon>
        <taxon>Metazoa</taxon>
        <taxon>Ecdysozoa</taxon>
        <taxon>Arthropoda</taxon>
        <taxon>Chelicerata</taxon>
        <taxon>Arachnida</taxon>
        <taxon>Acari</taxon>
        <taxon>Parasitiformes</taxon>
        <taxon>Ixodida</taxon>
        <taxon>Ixodoidea</taxon>
        <taxon>Ixodidae</taxon>
        <taxon>Rhipicephalinae</taxon>
        <taxon>Rhipicephalus</taxon>
        <taxon>Rhipicephalus</taxon>
    </lineage>
</organism>
<gene>
    <name evidence="3" type="ORF">HPB52_022856</name>
</gene>